<dbReference type="EMBL" id="CP014862">
    <property type="protein sequence ID" value="ASJ03310.1"/>
    <property type="molecule type" value="Genomic_DNA"/>
</dbReference>
<organism evidence="2 3">
    <name type="scientific">Thermococcus profundus</name>
    <dbReference type="NCBI Taxonomy" id="49899"/>
    <lineage>
        <taxon>Archaea</taxon>
        <taxon>Methanobacteriati</taxon>
        <taxon>Methanobacteriota</taxon>
        <taxon>Thermococci</taxon>
        <taxon>Thermococcales</taxon>
        <taxon>Thermococcaceae</taxon>
        <taxon>Thermococcus</taxon>
    </lineage>
</organism>
<evidence type="ECO:0000313" key="2">
    <source>
        <dbReference type="EMBL" id="ASJ03310.1"/>
    </source>
</evidence>
<reference evidence="2 3" key="1">
    <citation type="submission" date="2016-03" db="EMBL/GenBank/DDBJ databases">
        <title>Complete genome sequence of Thermococcus profundus strain DT5432.</title>
        <authorList>
            <person name="Oger P.M."/>
        </authorList>
    </citation>
    <scope>NUCLEOTIDE SEQUENCE [LARGE SCALE GENOMIC DNA]</scope>
    <source>
        <strain evidence="2 3">DT 5432</strain>
    </source>
</reference>
<protein>
    <recommendedName>
        <fullName evidence="4">Class III signal peptide-containing protein</fullName>
    </recommendedName>
</protein>
<accession>A0A2Z2M9S3</accession>
<dbReference type="Proteomes" id="UP000250179">
    <property type="component" value="Chromosome"/>
</dbReference>
<keyword evidence="1" id="KW-1133">Transmembrane helix</keyword>
<dbReference type="KEGG" id="tprf:A3L09_08595"/>
<dbReference type="InterPro" id="IPR007166">
    <property type="entry name" value="Class3_signal_pept_motif"/>
</dbReference>
<evidence type="ECO:0000313" key="3">
    <source>
        <dbReference type="Proteomes" id="UP000250179"/>
    </source>
</evidence>
<feature type="transmembrane region" description="Helical" evidence="1">
    <location>
        <begin position="7"/>
        <end position="26"/>
    </location>
</feature>
<sequence>MGKRGQVSLEFMFVFALMLVLLVYSVKNTTFDQGTVSADTLRVQIALEEKNLANAISNTINQVYSQGPGSKATTYIRLSYLRDPAYLEKVWNVKNPKVFITYGQLPGGPSGNGTYITVTGTGFNLVLSGGDKNVLWSRSMYQAILYGNQSVWSPRGSVSLGSSTVYGLEIDPTNLPVTLKIVVEWNPDSPDSWTFNSAKGELRINISPGE</sequence>
<name>A0A2Z2M9S3_THEPR</name>
<proteinExistence type="predicted"/>
<evidence type="ECO:0008006" key="4">
    <source>
        <dbReference type="Google" id="ProtNLM"/>
    </source>
</evidence>
<keyword evidence="3" id="KW-1185">Reference proteome</keyword>
<evidence type="ECO:0000256" key="1">
    <source>
        <dbReference type="SAM" id="Phobius"/>
    </source>
</evidence>
<keyword evidence="1" id="KW-0812">Transmembrane</keyword>
<dbReference type="Pfam" id="PF04021">
    <property type="entry name" value="Class_IIIsignal"/>
    <property type="match status" value="1"/>
</dbReference>
<dbReference type="OrthoDB" id="85852at2157"/>
<gene>
    <name evidence="2" type="ORF">A3L09_08595</name>
</gene>
<keyword evidence="1" id="KW-0472">Membrane</keyword>
<dbReference type="AlphaFoldDB" id="A0A2Z2M9S3"/>